<dbReference type="EMBL" id="SMMG02000005">
    <property type="protein sequence ID" value="KAA3472035.1"/>
    <property type="molecule type" value="Genomic_DNA"/>
</dbReference>
<name>A0A5B6VST9_9ROSI</name>
<proteinExistence type="predicted"/>
<dbReference type="SUPFAM" id="SSF56219">
    <property type="entry name" value="DNase I-like"/>
    <property type="match status" value="1"/>
</dbReference>
<dbReference type="Pfam" id="PF03372">
    <property type="entry name" value="Exo_endo_phos"/>
    <property type="match status" value="1"/>
</dbReference>
<keyword evidence="2" id="KW-0695">RNA-directed DNA polymerase</keyword>
<dbReference type="InterPro" id="IPR005135">
    <property type="entry name" value="Endo/exonuclease/phosphatase"/>
</dbReference>
<keyword evidence="2" id="KW-0808">Transferase</keyword>
<dbReference type="Proteomes" id="UP000325315">
    <property type="component" value="Unassembled WGS sequence"/>
</dbReference>
<dbReference type="InterPro" id="IPR036691">
    <property type="entry name" value="Endo/exonu/phosph_ase_sf"/>
</dbReference>
<accession>A0A5B6VST9</accession>
<dbReference type="OrthoDB" id="1748430at2759"/>
<dbReference type="PANTHER" id="PTHR33710:SF77">
    <property type="entry name" value="DNASE I-LIKE SUPERFAMILY PROTEIN"/>
    <property type="match status" value="1"/>
</dbReference>
<evidence type="ECO:0000259" key="1">
    <source>
        <dbReference type="Pfam" id="PF03372"/>
    </source>
</evidence>
<protein>
    <submittedName>
        <fullName evidence="2">Reverse transcriptase</fullName>
    </submittedName>
</protein>
<evidence type="ECO:0000313" key="2">
    <source>
        <dbReference type="EMBL" id="KAA3472035.1"/>
    </source>
</evidence>
<organism evidence="2 3">
    <name type="scientific">Gossypium australe</name>
    <dbReference type="NCBI Taxonomy" id="47621"/>
    <lineage>
        <taxon>Eukaryota</taxon>
        <taxon>Viridiplantae</taxon>
        <taxon>Streptophyta</taxon>
        <taxon>Embryophyta</taxon>
        <taxon>Tracheophyta</taxon>
        <taxon>Spermatophyta</taxon>
        <taxon>Magnoliopsida</taxon>
        <taxon>eudicotyledons</taxon>
        <taxon>Gunneridae</taxon>
        <taxon>Pentapetalae</taxon>
        <taxon>rosids</taxon>
        <taxon>malvids</taxon>
        <taxon>Malvales</taxon>
        <taxon>Malvaceae</taxon>
        <taxon>Malvoideae</taxon>
        <taxon>Gossypium</taxon>
    </lineage>
</organism>
<evidence type="ECO:0000313" key="3">
    <source>
        <dbReference type="Proteomes" id="UP000325315"/>
    </source>
</evidence>
<dbReference type="GO" id="GO:0003964">
    <property type="term" value="F:RNA-directed DNA polymerase activity"/>
    <property type="evidence" value="ECO:0007669"/>
    <property type="project" value="UniProtKB-KW"/>
</dbReference>
<reference evidence="3" key="1">
    <citation type="journal article" date="2019" name="Plant Biotechnol. J.">
        <title>Genome sequencing of the Australian wild diploid species Gossypium australe highlights disease resistance and delayed gland morphogenesis.</title>
        <authorList>
            <person name="Cai Y."/>
            <person name="Cai X."/>
            <person name="Wang Q."/>
            <person name="Wang P."/>
            <person name="Zhang Y."/>
            <person name="Cai C."/>
            <person name="Xu Y."/>
            <person name="Wang K."/>
            <person name="Zhou Z."/>
            <person name="Wang C."/>
            <person name="Geng S."/>
            <person name="Li B."/>
            <person name="Dong Q."/>
            <person name="Hou Y."/>
            <person name="Wang H."/>
            <person name="Ai P."/>
            <person name="Liu Z."/>
            <person name="Yi F."/>
            <person name="Sun M."/>
            <person name="An G."/>
            <person name="Cheng J."/>
            <person name="Zhang Y."/>
            <person name="Shi Q."/>
            <person name="Xie Y."/>
            <person name="Shi X."/>
            <person name="Chang Y."/>
            <person name="Huang F."/>
            <person name="Chen Y."/>
            <person name="Hong S."/>
            <person name="Mi L."/>
            <person name="Sun Q."/>
            <person name="Zhang L."/>
            <person name="Zhou B."/>
            <person name="Peng R."/>
            <person name="Zhang X."/>
            <person name="Liu F."/>
        </authorList>
    </citation>
    <scope>NUCLEOTIDE SEQUENCE [LARGE SCALE GENOMIC DNA]</scope>
    <source>
        <strain evidence="3">cv. PA1801</strain>
    </source>
</reference>
<dbReference type="AlphaFoldDB" id="A0A5B6VST9"/>
<keyword evidence="3" id="KW-1185">Reference proteome</keyword>
<comment type="caution">
    <text evidence="2">The sequence shown here is derived from an EMBL/GenBank/DDBJ whole genome shotgun (WGS) entry which is preliminary data.</text>
</comment>
<sequence length="531" mass="61806">MRFRDLTKKYKPLIVAIIEPHVSSSKAKLAFSRINLKGRHFIEAEGFSGGIWLFWNTDEVHVSILKSHAQFIHAKVSQPTEPEWNFTAVYASPDRRKRMDLWEELKVLPIGEGQPWLLAGDFNSIISMHEKSGGAPFDHTSTAPFRDTINDIRLIDFGFVGLPFTWARGNSHQSRIQCRLDRTLGNIAARHKWAECLVQHLPRLNSDHAPLLIRLNGNTPPDRNLRPFRFQAAWLQHPDFNTLVQDNWRTDDHITDALENMSKQCLQWNKSVFGNIFTRKKRLEARIEGIQKTLKDHFVPGLWKLEKELKEQLDATLQQEETLWFQKSREKWVVQGDRNTKYFHTATLVRRRRNKIEGIQNTLGTWITDPETLKQMTMEYFQKLFTPESDICLNHIRGAFPELTEQEKRDLRREFTIEDIRTALFQMHPNKAPGPDGFHALFFQRFWDTLKEAMCGFLLPILNEDASPEKVNGTLITLIPKNEAPQDLTHFRPISLCNVLYKIIPKCLVNRIKPILPQLISPNQSSFVPKR</sequence>
<feature type="domain" description="Endonuclease/exonuclease/phosphatase" evidence="1">
    <location>
        <begin position="4"/>
        <end position="191"/>
    </location>
</feature>
<gene>
    <name evidence="2" type="ORF">EPI10_022545</name>
</gene>
<dbReference type="PANTHER" id="PTHR33710">
    <property type="entry name" value="BNAC02G09200D PROTEIN"/>
    <property type="match status" value="1"/>
</dbReference>
<dbReference type="Gene3D" id="3.60.10.10">
    <property type="entry name" value="Endonuclease/exonuclease/phosphatase"/>
    <property type="match status" value="1"/>
</dbReference>
<keyword evidence="2" id="KW-0548">Nucleotidyltransferase</keyword>